<evidence type="ECO:0000313" key="3">
    <source>
        <dbReference type="Proteomes" id="UP000186391"/>
    </source>
</evidence>
<organism evidence="2 3">
    <name type="scientific">Fischerella major NIES-592</name>
    <dbReference type="NCBI Taxonomy" id="210994"/>
    <lineage>
        <taxon>Bacteria</taxon>
        <taxon>Bacillati</taxon>
        <taxon>Cyanobacteriota</taxon>
        <taxon>Cyanophyceae</taxon>
        <taxon>Nostocales</taxon>
        <taxon>Hapalosiphonaceae</taxon>
        <taxon>Fischerella</taxon>
    </lineage>
</organism>
<proteinExistence type="predicted"/>
<feature type="chain" id="PRO_5010539735" description="DUF1795 domain-containing protein" evidence="1">
    <location>
        <begin position="28"/>
        <end position="213"/>
    </location>
</feature>
<dbReference type="Proteomes" id="UP000186391">
    <property type="component" value="Unassembled WGS sequence"/>
</dbReference>
<comment type="caution">
    <text evidence="2">The sequence shown here is derived from an EMBL/GenBank/DDBJ whole genome shotgun (WGS) entry which is preliminary data.</text>
</comment>
<dbReference type="EMBL" id="MRCA01000004">
    <property type="protein sequence ID" value="OKH14480.1"/>
    <property type="molecule type" value="Genomic_DNA"/>
</dbReference>
<reference evidence="2 3" key="1">
    <citation type="submission" date="2016-11" db="EMBL/GenBank/DDBJ databases">
        <title>Draft Genome Sequences of Nine Cyanobacterial Strains from Diverse Habitats.</title>
        <authorList>
            <person name="Zhu T."/>
            <person name="Hou S."/>
            <person name="Lu X."/>
            <person name="Hess W.R."/>
        </authorList>
    </citation>
    <scope>NUCLEOTIDE SEQUENCE [LARGE SCALE GENOMIC DNA]</scope>
    <source>
        <strain evidence="2 3">NIES-592</strain>
    </source>
</reference>
<dbReference type="PROSITE" id="PS51257">
    <property type="entry name" value="PROKAR_LIPOPROTEIN"/>
    <property type="match status" value="1"/>
</dbReference>
<evidence type="ECO:0008006" key="4">
    <source>
        <dbReference type="Google" id="ProtNLM"/>
    </source>
</evidence>
<accession>A0A1U7H0P8</accession>
<evidence type="ECO:0000313" key="2">
    <source>
        <dbReference type="EMBL" id="OKH14480.1"/>
    </source>
</evidence>
<keyword evidence="1" id="KW-0732">Signal</keyword>
<dbReference type="AlphaFoldDB" id="A0A1U7H0P8"/>
<dbReference type="OrthoDB" id="532747at2"/>
<gene>
    <name evidence="2" type="ORF">NIES592_10560</name>
</gene>
<keyword evidence="3" id="KW-1185">Reference proteome</keyword>
<evidence type="ECO:0000256" key="1">
    <source>
        <dbReference type="SAM" id="SignalP"/>
    </source>
</evidence>
<dbReference type="RefSeq" id="WP_062248128.1">
    <property type="nucleotide sequence ID" value="NZ_MRCA01000004.1"/>
</dbReference>
<feature type="signal peptide" evidence="1">
    <location>
        <begin position="1"/>
        <end position="27"/>
    </location>
</feature>
<sequence>MIAQYQRLKKWVLNPAALGLIVTTTIACQPQSLPKVTSSENPIPAANLVSQKQASYRSDRYGFQFSYSPKYFVVDDKTNKPSSKDNLLTTIDIWTQQHAKKIRSGAYEGGTEYPANVSVRVYKNPQKLPLQKWVQQSNQFGITRDFKNTKIAGKNAIAFQSSGLYENENIIFSIPRSSNMIVITFAKTNYGNNDAIYKKAFDQVVNTFTFVGK</sequence>
<protein>
    <recommendedName>
        <fullName evidence="4">DUF1795 domain-containing protein</fullName>
    </recommendedName>
</protein>
<name>A0A1U7H0P8_9CYAN</name>